<comment type="caution">
    <text evidence="1">The sequence shown here is derived from an EMBL/GenBank/DDBJ whole genome shotgun (WGS) entry which is preliminary data.</text>
</comment>
<evidence type="ECO:0000313" key="1">
    <source>
        <dbReference type="EMBL" id="MBS0029405.1"/>
    </source>
</evidence>
<gene>
    <name evidence="1" type="ORF">KE626_18925</name>
</gene>
<dbReference type="RefSeq" id="WP_211974501.1">
    <property type="nucleotide sequence ID" value="NZ_CBFHAM010000014.1"/>
</dbReference>
<name>A0ABS5J2H4_9BACT</name>
<protein>
    <recommendedName>
        <fullName evidence="3">WD40-like Beta Propeller Repeat</fullName>
    </recommendedName>
</protein>
<dbReference type="PROSITE" id="PS51257">
    <property type="entry name" value="PROKAR_LIPOPROTEIN"/>
    <property type="match status" value="1"/>
</dbReference>
<evidence type="ECO:0008006" key="3">
    <source>
        <dbReference type="Google" id="ProtNLM"/>
    </source>
</evidence>
<dbReference type="Proteomes" id="UP000676386">
    <property type="component" value="Unassembled WGS sequence"/>
</dbReference>
<reference evidence="1 2" key="1">
    <citation type="submission" date="2021-04" db="EMBL/GenBank/DDBJ databases">
        <title>Chitinophaga sp. nov., isolated from the rhizosphere soil.</title>
        <authorList>
            <person name="He S."/>
        </authorList>
    </citation>
    <scope>NUCLEOTIDE SEQUENCE [LARGE SCALE GENOMIC DNA]</scope>
    <source>
        <strain evidence="1 2">2R12</strain>
    </source>
</reference>
<organism evidence="1 2">
    <name type="scientific">Chitinophaga hostae</name>
    <dbReference type="NCBI Taxonomy" id="2831022"/>
    <lineage>
        <taxon>Bacteria</taxon>
        <taxon>Pseudomonadati</taxon>
        <taxon>Bacteroidota</taxon>
        <taxon>Chitinophagia</taxon>
        <taxon>Chitinophagales</taxon>
        <taxon>Chitinophagaceae</taxon>
        <taxon>Chitinophaga</taxon>
    </lineage>
</organism>
<accession>A0ABS5J2H4</accession>
<sequence>MMNKLWSLLCAATILALGCKNKQTGNTANSSNDSTPPAINSIPDDTVQLGNKTFLVYFIEKADFDKYPLPPVDSSEADVLAKDTLVKRSSNKLTIQLQNGKQRVMANNSSEGEDYIGYTYAANYPAINRKGFFVTYYEGSGFELVNALNGDSMMTWSAPYLSPDKKYILTASMDLVAAFDPNGFQLFSVNNNEIKAVGEANLDDWGPGMVQWINNKTILSEYITINDDGNTQIRYIKMVMQ</sequence>
<dbReference type="EMBL" id="JAGTXB010000009">
    <property type="protein sequence ID" value="MBS0029405.1"/>
    <property type="molecule type" value="Genomic_DNA"/>
</dbReference>
<evidence type="ECO:0000313" key="2">
    <source>
        <dbReference type="Proteomes" id="UP000676386"/>
    </source>
</evidence>
<proteinExistence type="predicted"/>
<keyword evidence="2" id="KW-1185">Reference proteome</keyword>